<feature type="transmembrane region" description="Helical" evidence="7">
    <location>
        <begin position="137"/>
        <end position="154"/>
    </location>
</feature>
<dbReference type="Pfam" id="PF09594">
    <property type="entry name" value="GT87"/>
    <property type="match status" value="1"/>
</dbReference>
<organism evidence="8 9">
    <name type="scientific">Halovenus aranensis</name>
    <dbReference type="NCBI Taxonomy" id="890420"/>
    <lineage>
        <taxon>Archaea</taxon>
        <taxon>Methanobacteriati</taxon>
        <taxon>Methanobacteriota</taxon>
        <taxon>Stenosarchaea group</taxon>
        <taxon>Halobacteria</taxon>
        <taxon>Halobacteriales</taxon>
        <taxon>Haloarculaceae</taxon>
        <taxon>Halovenus</taxon>
    </lineage>
</organism>
<dbReference type="AlphaFoldDB" id="A0A1G8XTN3"/>
<accession>A0A1G8XTN3</accession>
<dbReference type="Proteomes" id="UP000198856">
    <property type="component" value="Unassembled WGS sequence"/>
</dbReference>
<keyword evidence="2" id="KW-1003">Cell membrane</keyword>
<evidence type="ECO:0008006" key="10">
    <source>
        <dbReference type="Google" id="ProtNLM"/>
    </source>
</evidence>
<dbReference type="OrthoDB" id="307029at2157"/>
<dbReference type="InterPro" id="IPR018584">
    <property type="entry name" value="GT87"/>
</dbReference>
<keyword evidence="5 7" id="KW-1133">Transmembrane helix</keyword>
<feature type="transmembrane region" description="Helical" evidence="7">
    <location>
        <begin position="389"/>
        <end position="411"/>
    </location>
</feature>
<proteinExistence type="predicted"/>
<comment type="subcellular location">
    <subcellularLocation>
        <location evidence="1">Cell membrane</location>
        <topology evidence="1">Multi-pass membrane protein</topology>
    </subcellularLocation>
</comment>
<evidence type="ECO:0000313" key="8">
    <source>
        <dbReference type="EMBL" id="SDJ93911.1"/>
    </source>
</evidence>
<reference evidence="8 9" key="1">
    <citation type="submission" date="2016-10" db="EMBL/GenBank/DDBJ databases">
        <authorList>
            <person name="de Groot N.N."/>
        </authorList>
    </citation>
    <scope>NUCLEOTIDE SEQUENCE [LARGE SCALE GENOMIC DNA]</scope>
    <source>
        <strain evidence="8 9">IBRC-M10015</strain>
    </source>
</reference>
<protein>
    <recommendedName>
        <fullName evidence="10">DUF2029 domain-containing protein</fullName>
    </recommendedName>
</protein>
<dbReference type="RefSeq" id="WP_092703593.1">
    <property type="nucleotide sequence ID" value="NZ_FNFC01000012.1"/>
</dbReference>
<evidence type="ECO:0000256" key="7">
    <source>
        <dbReference type="SAM" id="Phobius"/>
    </source>
</evidence>
<feature type="transmembrane region" description="Helical" evidence="7">
    <location>
        <begin position="21"/>
        <end position="40"/>
    </location>
</feature>
<sequence>MGSVERVRSLLSAQRPERVTLVFGLFTGALGVVLAAIEFIEGQEIDYQAYYFAGRAVIEGEPFVGWAITDGSFLTEKAYVYTPVTAPVFSVYGAFPKWQFGYVLNVLLLLGVFYLIGKLVLQFLDRHGVELERVDRLLILGFCLFSGHSILGIYRGNVDPIVLLALGVGLLAIERGEEWKGGTLWAATAHFKLFPAFLGVWLLYRRAYRAIGAAIVTGLGLIVLGVALFGVDAHIDFVEFIVNERSREGYFQGGLDPEIQWITLRRPFSQFVSLSGNQLFAVTTTLVAPFVYLVYRDADSELDRTVAFFATMVAMLITIVPSTLNYVVYLYFPLLGLVYMTEDPTAKRLFLAGLVLVNLPLYPQHIELIVDALPLGVVGDAAVAGSRAVLTYVSIPLVGFLCLLAGCIRFVRVPNVTGQPTE</sequence>
<dbReference type="GO" id="GO:0016758">
    <property type="term" value="F:hexosyltransferase activity"/>
    <property type="evidence" value="ECO:0007669"/>
    <property type="project" value="InterPro"/>
</dbReference>
<name>A0A1G8XTN3_9EURY</name>
<feature type="transmembrane region" description="Helical" evidence="7">
    <location>
        <begin position="307"/>
        <end position="332"/>
    </location>
</feature>
<evidence type="ECO:0000256" key="1">
    <source>
        <dbReference type="ARBA" id="ARBA00004651"/>
    </source>
</evidence>
<keyword evidence="4 7" id="KW-0812">Transmembrane</keyword>
<evidence type="ECO:0000256" key="3">
    <source>
        <dbReference type="ARBA" id="ARBA00022679"/>
    </source>
</evidence>
<keyword evidence="3" id="KW-0808">Transferase</keyword>
<dbReference type="EMBL" id="FNFC01000012">
    <property type="protein sequence ID" value="SDJ93911.1"/>
    <property type="molecule type" value="Genomic_DNA"/>
</dbReference>
<evidence type="ECO:0000256" key="6">
    <source>
        <dbReference type="ARBA" id="ARBA00023136"/>
    </source>
</evidence>
<feature type="transmembrane region" description="Helical" evidence="7">
    <location>
        <begin position="184"/>
        <end position="204"/>
    </location>
</feature>
<keyword evidence="6 7" id="KW-0472">Membrane</keyword>
<gene>
    <name evidence="8" type="ORF">SAMN05216226_11275</name>
</gene>
<evidence type="ECO:0000256" key="2">
    <source>
        <dbReference type="ARBA" id="ARBA00022475"/>
    </source>
</evidence>
<dbReference type="STRING" id="890420.SAMN05216226_11275"/>
<evidence type="ECO:0000313" key="9">
    <source>
        <dbReference type="Proteomes" id="UP000198856"/>
    </source>
</evidence>
<feature type="transmembrane region" description="Helical" evidence="7">
    <location>
        <begin position="98"/>
        <end position="116"/>
    </location>
</feature>
<keyword evidence="9" id="KW-1185">Reference proteome</keyword>
<feature type="transmembrane region" description="Helical" evidence="7">
    <location>
        <begin position="211"/>
        <end position="231"/>
    </location>
</feature>
<evidence type="ECO:0000256" key="5">
    <source>
        <dbReference type="ARBA" id="ARBA00022989"/>
    </source>
</evidence>
<evidence type="ECO:0000256" key="4">
    <source>
        <dbReference type="ARBA" id="ARBA00022692"/>
    </source>
</evidence>
<dbReference type="GO" id="GO:0005886">
    <property type="term" value="C:plasma membrane"/>
    <property type="evidence" value="ECO:0007669"/>
    <property type="project" value="UniProtKB-SubCell"/>
</dbReference>
<feature type="transmembrane region" description="Helical" evidence="7">
    <location>
        <begin position="278"/>
        <end position="295"/>
    </location>
</feature>